<feature type="chain" id="PRO_5034960967" evidence="1">
    <location>
        <begin position="19"/>
        <end position="366"/>
    </location>
</feature>
<dbReference type="RefSeq" id="XP_025518821.1">
    <property type="nucleotide sequence ID" value="XM_025662697.1"/>
</dbReference>
<keyword evidence="1" id="KW-0732">Signal</keyword>
<dbReference type="GeneID" id="37166099"/>
<dbReference type="AlphaFoldDB" id="A0A8G1R9Y0"/>
<evidence type="ECO:0000256" key="1">
    <source>
        <dbReference type="SAM" id="SignalP"/>
    </source>
</evidence>
<keyword evidence="3" id="KW-1185">Reference proteome</keyword>
<reference evidence="2 3" key="1">
    <citation type="submission" date="2018-02" db="EMBL/GenBank/DDBJ databases">
        <title>The genomes of Aspergillus section Nigri reveals drivers in fungal speciation.</title>
        <authorList>
            <consortium name="DOE Joint Genome Institute"/>
            <person name="Vesth T.C."/>
            <person name="Nybo J."/>
            <person name="Theobald S."/>
            <person name="Brandl J."/>
            <person name="Frisvad J.C."/>
            <person name="Nielsen K.F."/>
            <person name="Lyhne E.K."/>
            <person name="Kogle M.E."/>
            <person name="Kuo A."/>
            <person name="Riley R."/>
            <person name="Clum A."/>
            <person name="Nolan M."/>
            <person name="Lipzen A."/>
            <person name="Salamov A."/>
            <person name="Henrissat B."/>
            <person name="Wiebenga A."/>
            <person name="De vries R.P."/>
            <person name="Grigoriev I.V."/>
            <person name="Mortensen U.H."/>
            <person name="Andersen M.R."/>
            <person name="Baker S.E."/>
        </authorList>
    </citation>
    <scope>NUCLEOTIDE SEQUENCE [LARGE SCALE GENOMIC DNA]</scope>
    <source>
        <strain evidence="2 3">CBS 112811</strain>
    </source>
</reference>
<evidence type="ECO:0000313" key="3">
    <source>
        <dbReference type="Proteomes" id="UP000249526"/>
    </source>
</evidence>
<accession>A0A8G1R9Y0</accession>
<organism evidence="2 3">
    <name type="scientific">Aspergillus piperis CBS 112811</name>
    <dbReference type="NCBI Taxonomy" id="1448313"/>
    <lineage>
        <taxon>Eukaryota</taxon>
        <taxon>Fungi</taxon>
        <taxon>Dikarya</taxon>
        <taxon>Ascomycota</taxon>
        <taxon>Pezizomycotina</taxon>
        <taxon>Eurotiomycetes</taxon>
        <taxon>Eurotiomycetidae</taxon>
        <taxon>Eurotiales</taxon>
        <taxon>Aspergillaceae</taxon>
        <taxon>Aspergillus</taxon>
        <taxon>Aspergillus subgen. Circumdati</taxon>
    </lineage>
</organism>
<protein>
    <submittedName>
        <fullName evidence="2">Uncharacterized protein</fullName>
    </submittedName>
</protein>
<dbReference type="EMBL" id="KZ825056">
    <property type="protein sequence ID" value="RAH60899.1"/>
    <property type="molecule type" value="Genomic_DNA"/>
</dbReference>
<sequence length="366" mass="41392">MLHLAKGLLCLTLVPSWALIGAKVLPTDAPVDDIRAVPFGLENNKNRAWYPRADPQCDVNWDDDPDVPKCRILCAPTQSDCSNSLTTRNYRIRLNHTASDGINDDRDHIFTGLYDTEKTSHSKRAFQALTLAEIREYVEKQTDPDTADRYFGDLIGLVEFDDDNLSVDSSVAQQITFGNAPFQVGTTGLEGCTVVTVVSKRAVYMAHYWERESWTSSYWFPRRIINFIAGRNPNQGVGPALNPALFNRPTDDTRIYIMHPRKGGKKATYTSPNYTKKFKQLRSLLNEELLPGVPTATWFYIPVANPEDVPDPIADQPWRRHAVFQYDPQAHGTRSKGWRLFYEDHYFDDTNPPPGTESANGIPDIP</sequence>
<dbReference type="Proteomes" id="UP000249526">
    <property type="component" value="Unassembled WGS sequence"/>
</dbReference>
<evidence type="ECO:0000313" key="2">
    <source>
        <dbReference type="EMBL" id="RAH60899.1"/>
    </source>
</evidence>
<proteinExistence type="predicted"/>
<feature type="signal peptide" evidence="1">
    <location>
        <begin position="1"/>
        <end position="18"/>
    </location>
</feature>
<name>A0A8G1R9Y0_9EURO</name>
<gene>
    <name evidence="2" type="ORF">BO85DRAFT_475086</name>
</gene>